<evidence type="ECO:0000313" key="7">
    <source>
        <dbReference type="EMBL" id="QKG79497.1"/>
    </source>
</evidence>
<dbReference type="Pfam" id="PF00005">
    <property type="entry name" value="ABC_tran"/>
    <property type="match status" value="1"/>
</dbReference>
<evidence type="ECO:0000256" key="2">
    <source>
        <dbReference type="ARBA" id="ARBA00022448"/>
    </source>
</evidence>
<dbReference type="SMART" id="SM00382">
    <property type="entry name" value="AAA"/>
    <property type="match status" value="1"/>
</dbReference>
<sequence length="197" mass="21743">MAFIEIKNLTKRFDNNLVINNLSFKIDRGEKVAIKGESGKGKTTLLRMLTGIGQPDSGTINFGGKTLSNDSAKELRALIGYLPQGIDLLIDNGNQLCNLLEIDPESIFNHLEALGLNKNKLTQPLSELSGGEKQRLLTSIILGLKRPIVILDEPTSALDSNSIQKLIKLIWGIPNLTVISTTHNRTWEQQCDKIIDL</sequence>
<dbReference type="InterPro" id="IPR003593">
    <property type="entry name" value="AAA+_ATPase"/>
</dbReference>
<accession>A0A7D3XFL7</accession>
<keyword evidence="3" id="KW-0536">Nodulation</keyword>
<organism evidence="7 8">
    <name type="scientific">Tenuifilum thalassicum</name>
    <dbReference type="NCBI Taxonomy" id="2590900"/>
    <lineage>
        <taxon>Bacteria</taxon>
        <taxon>Pseudomonadati</taxon>
        <taxon>Bacteroidota</taxon>
        <taxon>Bacteroidia</taxon>
        <taxon>Bacteroidales</taxon>
        <taxon>Tenuifilaceae</taxon>
        <taxon>Tenuifilum</taxon>
    </lineage>
</organism>
<evidence type="ECO:0000256" key="4">
    <source>
        <dbReference type="ARBA" id="ARBA00022741"/>
    </source>
</evidence>
<reference evidence="7 8" key="1">
    <citation type="submission" date="2019-07" db="EMBL/GenBank/DDBJ databases">
        <title>Thalassofilum flectens gen. nov., sp. nov., a novel moderate thermophilic anaerobe from a shallow sea hot spring in Kunashir Island (Russia), representing a new family in the order Bacteroidales, and proposal of Thalassofilacea fam. nov.</title>
        <authorList>
            <person name="Kochetkova T.V."/>
            <person name="Podosokorskaya O.A."/>
            <person name="Novikov A."/>
            <person name="Elcheninov A.G."/>
            <person name="Toshchakov S.V."/>
            <person name="Kublanov I.V."/>
        </authorList>
    </citation>
    <scope>NUCLEOTIDE SEQUENCE [LARGE SCALE GENOMIC DNA]</scope>
    <source>
        <strain evidence="7 8">38-H</strain>
    </source>
</reference>
<evidence type="ECO:0000256" key="5">
    <source>
        <dbReference type="ARBA" id="ARBA00022840"/>
    </source>
</evidence>
<keyword evidence="5 7" id="KW-0067">ATP-binding</keyword>
<keyword evidence="2" id="KW-0813">Transport</keyword>
<name>A0A7D3XFL7_9BACT</name>
<dbReference type="PANTHER" id="PTHR42711">
    <property type="entry name" value="ABC TRANSPORTER ATP-BINDING PROTEIN"/>
    <property type="match status" value="1"/>
</dbReference>
<comment type="similarity">
    <text evidence="1">Belongs to the ABC transporter superfamily.</text>
</comment>
<dbReference type="EMBL" id="CP041345">
    <property type="protein sequence ID" value="QKG79497.1"/>
    <property type="molecule type" value="Genomic_DNA"/>
</dbReference>
<dbReference type="GO" id="GO:0005524">
    <property type="term" value="F:ATP binding"/>
    <property type="evidence" value="ECO:0007669"/>
    <property type="project" value="UniProtKB-KW"/>
</dbReference>
<dbReference type="Proteomes" id="UP000500961">
    <property type="component" value="Chromosome"/>
</dbReference>
<evidence type="ECO:0000256" key="3">
    <source>
        <dbReference type="ARBA" id="ARBA00022458"/>
    </source>
</evidence>
<dbReference type="RefSeq" id="WP_173073288.1">
    <property type="nucleotide sequence ID" value="NZ_CP041345.1"/>
</dbReference>
<keyword evidence="4" id="KW-0547">Nucleotide-binding</keyword>
<dbReference type="KEGG" id="ttz:FHG85_04175"/>
<dbReference type="AlphaFoldDB" id="A0A7D3XFL7"/>
<dbReference type="InterPro" id="IPR003439">
    <property type="entry name" value="ABC_transporter-like_ATP-bd"/>
</dbReference>
<keyword evidence="8" id="KW-1185">Reference proteome</keyword>
<dbReference type="SUPFAM" id="SSF52540">
    <property type="entry name" value="P-loop containing nucleoside triphosphate hydrolases"/>
    <property type="match status" value="1"/>
</dbReference>
<evidence type="ECO:0000259" key="6">
    <source>
        <dbReference type="PROSITE" id="PS50893"/>
    </source>
</evidence>
<gene>
    <name evidence="7" type="ORF">FHG85_04175</name>
</gene>
<dbReference type="InterPro" id="IPR050763">
    <property type="entry name" value="ABC_transporter_ATP-binding"/>
</dbReference>
<feature type="domain" description="ABC transporter" evidence="6">
    <location>
        <begin position="4"/>
        <end position="197"/>
    </location>
</feature>
<dbReference type="PROSITE" id="PS50893">
    <property type="entry name" value="ABC_TRANSPORTER_2"/>
    <property type="match status" value="1"/>
</dbReference>
<dbReference type="Gene3D" id="3.40.50.300">
    <property type="entry name" value="P-loop containing nucleotide triphosphate hydrolases"/>
    <property type="match status" value="1"/>
</dbReference>
<evidence type="ECO:0000256" key="1">
    <source>
        <dbReference type="ARBA" id="ARBA00005417"/>
    </source>
</evidence>
<evidence type="ECO:0000313" key="8">
    <source>
        <dbReference type="Proteomes" id="UP000500961"/>
    </source>
</evidence>
<proteinExistence type="inferred from homology"/>
<dbReference type="PANTHER" id="PTHR42711:SF5">
    <property type="entry name" value="ABC TRANSPORTER ATP-BINDING PROTEIN NATA"/>
    <property type="match status" value="1"/>
</dbReference>
<dbReference type="GO" id="GO:0016887">
    <property type="term" value="F:ATP hydrolysis activity"/>
    <property type="evidence" value="ECO:0007669"/>
    <property type="project" value="InterPro"/>
</dbReference>
<dbReference type="InterPro" id="IPR027417">
    <property type="entry name" value="P-loop_NTPase"/>
</dbReference>
<protein>
    <submittedName>
        <fullName evidence="7">ATP-binding cassette domain-containing protein</fullName>
    </submittedName>
</protein>